<dbReference type="InterPro" id="IPR031778">
    <property type="entry name" value="Sortilin_N"/>
</dbReference>
<evidence type="ECO:0000256" key="1">
    <source>
        <dbReference type="ARBA" id="ARBA00022737"/>
    </source>
</evidence>
<dbReference type="Gene3D" id="2.130.10.10">
    <property type="entry name" value="YVTN repeat-like/Quinoprotein amine dehydrogenase"/>
    <property type="match status" value="1"/>
</dbReference>
<comment type="caution">
    <text evidence="3">The sequence shown here is derived from an EMBL/GenBank/DDBJ whole genome shotgun (WGS) entry which is preliminary data.</text>
</comment>
<dbReference type="Proteomes" id="UP001044222">
    <property type="component" value="Unassembled WGS sequence"/>
</dbReference>
<reference evidence="3" key="1">
    <citation type="submission" date="2021-01" db="EMBL/GenBank/DDBJ databases">
        <title>A chromosome-scale assembly of European eel, Anguilla anguilla.</title>
        <authorList>
            <person name="Henkel C."/>
            <person name="Jong-Raadsen S.A."/>
            <person name="Dufour S."/>
            <person name="Weltzien F.-A."/>
            <person name="Palstra A.P."/>
            <person name="Pelster B."/>
            <person name="Spaink H.P."/>
            <person name="Van Den Thillart G.E."/>
            <person name="Jansen H."/>
            <person name="Zahm M."/>
            <person name="Klopp C."/>
            <person name="Cedric C."/>
            <person name="Louis A."/>
            <person name="Berthelot C."/>
            <person name="Parey E."/>
            <person name="Roest Crollius H."/>
            <person name="Montfort J."/>
            <person name="Robinson-Rechavi M."/>
            <person name="Bucao C."/>
            <person name="Bouchez O."/>
            <person name="Gislard M."/>
            <person name="Lluch J."/>
            <person name="Milhes M."/>
            <person name="Lampietro C."/>
            <person name="Lopez Roques C."/>
            <person name="Donnadieu C."/>
            <person name="Braasch I."/>
            <person name="Desvignes T."/>
            <person name="Postlethwait J."/>
            <person name="Bobe J."/>
            <person name="Guiguen Y."/>
            <person name="Dirks R."/>
        </authorList>
    </citation>
    <scope>NUCLEOTIDE SEQUENCE</scope>
    <source>
        <strain evidence="3">Tag_6206</strain>
        <tissue evidence="3">Liver</tissue>
    </source>
</reference>
<gene>
    <name evidence="3" type="ORF">ANANG_G00051970</name>
</gene>
<dbReference type="SUPFAM" id="SSF110296">
    <property type="entry name" value="Oligoxyloglucan reducing end-specific cellobiohydrolase"/>
    <property type="match status" value="1"/>
</dbReference>
<dbReference type="GO" id="GO:0016020">
    <property type="term" value="C:membrane"/>
    <property type="evidence" value="ECO:0007669"/>
    <property type="project" value="TreeGrafter"/>
</dbReference>
<organism evidence="3 4">
    <name type="scientific">Anguilla anguilla</name>
    <name type="common">European freshwater eel</name>
    <name type="synonym">Muraena anguilla</name>
    <dbReference type="NCBI Taxonomy" id="7936"/>
    <lineage>
        <taxon>Eukaryota</taxon>
        <taxon>Metazoa</taxon>
        <taxon>Chordata</taxon>
        <taxon>Craniata</taxon>
        <taxon>Vertebrata</taxon>
        <taxon>Euteleostomi</taxon>
        <taxon>Actinopterygii</taxon>
        <taxon>Neopterygii</taxon>
        <taxon>Teleostei</taxon>
        <taxon>Anguilliformes</taxon>
        <taxon>Anguillidae</taxon>
        <taxon>Anguilla</taxon>
    </lineage>
</organism>
<feature type="domain" description="Sortilin N-terminal" evidence="2">
    <location>
        <begin position="21"/>
        <end position="106"/>
    </location>
</feature>
<keyword evidence="1" id="KW-0677">Repeat</keyword>
<keyword evidence="4" id="KW-1185">Reference proteome</keyword>
<accession>A0A9D3MX01</accession>
<dbReference type="AlphaFoldDB" id="A0A9D3MX01"/>
<proteinExistence type="predicted"/>
<evidence type="ECO:0000259" key="2">
    <source>
        <dbReference type="Pfam" id="PF15902"/>
    </source>
</evidence>
<dbReference type="PANTHER" id="PTHR12106">
    <property type="entry name" value="SORTILIN RELATED"/>
    <property type="match status" value="1"/>
</dbReference>
<dbReference type="InterPro" id="IPR050310">
    <property type="entry name" value="VPS10-sortilin"/>
</dbReference>
<protein>
    <recommendedName>
        <fullName evidence="2">Sortilin N-terminal domain-containing protein</fullName>
    </recommendedName>
</protein>
<evidence type="ECO:0000313" key="4">
    <source>
        <dbReference type="Proteomes" id="UP001044222"/>
    </source>
</evidence>
<evidence type="ECO:0000313" key="3">
    <source>
        <dbReference type="EMBL" id="KAG5855708.1"/>
    </source>
</evidence>
<dbReference type="Pfam" id="PF15902">
    <property type="entry name" value="Sortilin-Vps10"/>
    <property type="match status" value="1"/>
</dbReference>
<dbReference type="PANTHER" id="PTHR12106:SF10">
    <property type="entry name" value="VPS10 DOMAIN-CONTAINING RECEPTOR SORCS3"/>
    <property type="match status" value="1"/>
</dbReference>
<dbReference type="EMBL" id="JAFIRN010000002">
    <property type="protein sequence ID" value="KAG5855708.1"/>
    <property type="molecule type" value="Genomic_DNA"/>
</dbReference>
<dbReference type="InterPro" id="IPR015943">
    <property type="entry name" value="WD40/YVTN_repeat-like_dom_sf"/>
</dbReference>
<name>A0A9D3MX01_ANGAN</name>
<sequence length="111" mass="12932">MVILILTKLYDFNLGTVTESSLWRSTDYGTTYEKLNDKVGLKRVLSYLYVCPTNKKKIMVLSDPELESSIFISSDEGASYQKFRMNFYILSLLFHPTHEDWVLAYTATTRR</sequence>